<proteinExistence type="inferred from homology"/>
<sequence length="150" mass="15937">MPIAVTEIGWPTAGHAAATPQNAAAYNAKIVERAGASARRGGPGCPWRRSCSTCTTRMASLAPSSSGTSGSSGRTGARRTISTSRRVRLCWTDGRVLLICESTDVLISLFFSNSVPVTWIGYLIGCILISVLCFGYPKEQSTMVPKYSES</sequence>
<dbReference type="EMBL" id="GBRH01166278">
    <property type="protein sequence ID" value="JAE31618.1"/>
    <property type="molecule type" value="Transcribed_RNA"/>
</dbReference>
<keyword evidence="5" id="KW-1133">Transmembrane helix</keyword>
<keyword evidence="2" id="KW-0378">Hydrolase</keyword>
<dbReference type="InterPro" id="IPR017853">
    <property type="entry name" value="GH"/>
</dbReference>
<accession>A0A0A9HFG8</accession>
<dbReference type="GO" id="GO:0004553">
    <property type="term" value="F:hydrolase activity, hydrolyzing O-glycosyl compounds"/>
    <property type="evidence" value="ECO:0007669"/>
    <property type="project" value="InterPro"/>
</dbReference>
<evidence type="ECO:0000313" key="6">
    <source>
        <dbReference type="EMBL" id="JAE31618.1"/>
    </source>
</evidence>
<dbReference type="AlphaFoldDB" id="A0A0A9HFG8"/>
<name>A0A0A9HFG8_ARUDO</name>
<dbReference type="InterPro" id="IPR000490">
    <property type="entry name" value="Glyco_hydro_17"/>
</dbReference>
<organism evidence="6">
    <name type="scientific">Arundo donax</name>
    <name type="common">Giant reed</name>
    <name type="synonym">Donax arundinaceus</name>
    <dbReference type="NCBI Taxonomy" id="35708"/>
    <lineage>
        <taxon>Eukaryota</taxon>
        <taxon>Viridiplantae</taxon>
        <taxon>Streptophyta</taxon>
        <taxon>Embryophyta</taxon>
        <taxon>Tracheophyta</taxon>
        <taxon>Spermatophyta</taxon>
        <taxon>Magnoliopsida</taxon>
        <taxon>Liliopsida</taxon>
        <taxon>Poales</taxon>
        <taxon>Poaceae</taxon>
        <taxon>PACMAD clade</taxon>
        <taxon>Arundinoideae</taxon>
        <taxon>Arundineae</taxon>
        <taxon>Arundo</taxon>
    </lineage>
</organism>
<reference evidence="6" key="1">
    <citation type="submission" date="2014-09" db="EMBL/GenBank/DDBJ databases">
        <authorList>
            <person name="Magalhaes I.L.F."/>
            <person name="Oliveira U."/>
            <person name="Santos F.R."/>
            <person name="Vidigal T.H.D.A."/>
            <person name="Brescovit A.D."/>
            <person name="Santos A.J."/>
        </authorList>
    </citation>
    <scope>NUCLEOTIDE SEQUENCE</scope>
    <source>
        <tissue evidence="6">Shoot tissue taken approximately 20 cm above the soil surface</tissue>
    </source>
</reference>
<keyword evidence="3" id="KW-0326">Glycosidase</keyword>
<keyword evidence="5" id="KW-0812">Transmembrane</keyword>
<feature type="compositionally biased region" description="Low complexity" evidence="4">
    <location>
        <begin position="64"/>
        <end position="79"/>
    </location>
</feature>
<reference evidence="6" key="2">
    <citation type="journal article" date="2015" name="Data Brief">
        <title>Shoot transcriptome of the giant reed, Arundo donax.</title>
        <authorList>
            <person name="Barrero R.A."/>
            <person name="Guerrero F.D."/>
            <person name="Moolhuijzen P."/>
            <person name="Goolsby J.A."/>
            <person name="Tidwell J."/>
            <person name="Bellgard S.E."/>
            <person name="Bellgard M.I."/>
        </authorList>
    </citation>
    <scope>NUCLEOTIDE SEQUENCE</scope>
    <source>
        <tissue evidence="6">Shoot tissue taken approximately 20 cm above the soil surface</tissue>
    </source>
</reference>
<feature type="transmembrane region" description="Helical" evidence="5">
    <location>
        <begin position="117"/>
        <end position="136"/>
    </location>
</feature>
<evidence type="ECO:0000256" key="1">
    <source>
        <dbReference type="ARBA" id="ARBA00008773"/>
    </source>
</evidence>
<dbReference type="SUPFAM" id="SSF51445">
    <property type="entry name" value="(Trans)glycosidases"/>
    <property type="match status" value="1"/>
</dbReference>
<evidence type="ECO:0000256" key="2">
    <source>
        <dbReference type="ARBA" id="ARBA00022801"/>
    </source>
</evidence>
<feature type="region of interest" description="Disordered" evidence="4">
    <location>
        <begin position="60"/>
        <end position="79"/>
    </location>
</feature>
<dbReference type="PROSITE" id="PS00587">
    <property type="entry name" value="GLYCOSYL_HYDROL_F17"/>
    <property type="match status" value="1"/>
</dbReference>
<dbReference type="Gene3D" id="3.20.20.80">
    <property type="entry name" value="Glycosidases"/>
    <property type="match status" value="1"/>
</dbReference>
<evidence type="ECO:0000256" key="4">
    <source>
        <dbReference type="SAM" id="MobiDB-lite"/>
    </source>
</evidence>
<evidence type="ECO:0008006" key="7">
    <source>
        <dbReference type="Google" id="ProtNLM"/>
    </source>
</evidence>
<evidence type="ECO:0000256" key="3">
    <source>
        <dbReference type="ARBA" id="ARBA00023295"/>
    </source>
</evidence>
<keyword evidence="5" id="KW-0472">Membrane</keyword>
<evidence type="ECO:0000256" key="5">
    <source>
        <dbReference type="SAM" id="Phobius"/>
    </source>
</evidence>
<dbReference type="GO" id="GO:0005975">
    <property type="term" value="P:carbohydrate metabolic process"/>
    <property type="evidence" value="ECO:0007669"/>
    <property type="project" value="InterPro"/>
</dbReference>
<protein>
    <recommendedName>
        <fullName evidence="7">Glucan endo-1,3-beta-D-glucosidase</fullName>
    </recommendedName>
</protein>
<comment type="similarity">
    <text evidence="1">Belongs to the glycosyl hydrolase 17 family.</text>
</comment>